<feature type="transmembrane region" description="Helical" evidence="1">
    <location>
        <begin position="118"/>
        <end position="136"/>
    </location>
</feature>
<proteinExistence type="predicted"/>
<sequence length="147" mass="18168">LIYPYFPHFFFLLSKLDVPFSYLSLQMFFLFFTFYHFIQLLEQSHYNKLRILGHLQSIFLYLFQYKYFLFHQKCFLYFLHPRLNILQVVVKCHHVNHSYLRIVCGCDLPNKLLLMHNLQIHLAPMYILIEFLWIHIHKSFHQLMSLH</sequence>
<evidence type="ECO:0000313" key="2">
    <source>
        <dbReference type="EMBL" id="KKL16984.1"/>
    </source>
</evidence>
<feature type="transmembrane region" description="Helical" evidence="1">
    <location>
        <begin position="20"/>
        <end position="38"/>
    </location>
</feature>
<comment type="caution">
    <text evidence="2">The sequence shown here is derived from an EMBL/GenBank/DDBJ whole genome shotgun (WGS) entry which is preliminary data.</text>
</comment>
<accession>A0A0F9B520</accession>
<protein>
    <submittedName>
        <fullName evidence="2">Uncharacterized protein</fullName>
    </submittedName>
</protein>
<evidence type="ECO:0000256" key="1">
    <source>
        <dbReference type="SAM" id="Phobius"/>
    </source>
</evidence>
<dbReference type="AlphaFoldDB" id="A0A0F9B520"/>
<keyword evidence="1" id="KW-0812">Transmembrane</keyword>
<feature type="non-terminal residue" evidence="2">
    <location>
        <position position="1"/>
    </location>
</feature>
<feature type="transmembrane region" description="Helical" evidence="1">
    <location>
        <begin position="58"/>
        <end position="79"/>
    </location>
</feature>
<dbReference type="EMBL" id="LAZR01039448">
    <property type="protein sequence ID" value="KKL16984.1"/>
    <property type="molecule type" value="Genomic_DNA"/>
</dbReference>
<organism evidence="2">
    <name type="scientific">marine sediment metagenome</name>
    <dbReference type="NCBI Taxonomy" id="412755"/>
    <lineage>
        <taxon>unclassified sequences</taxon>
        <taxon>metagenomes</taxon>
        <taxon>ecological metagenomes</taxon>
    </lineage>
</organism>
<keyword evidence="1" id="KW-1133">Transmembrane helix</keyword>
<keyword evidence="1" id="KW-0472">Membrane</keyword>
<name>A0A0F9B520_9ZZZZ</name>
<reference evidence="2" key="1">
    <citation type="journal article" date="2015" name="Nature">
        <title>Complex archaea that bridge the gap between prokaryotes and eukaryotes.</title>
        <authorList>
            <person name="Spang A."/>
            <person name="Saw J.H."/>
            <person name="Jorgensen S.L."/>
            <person name="Zaremba-Niedzwiedzka K."/>
            <person name="Martijn J."/>
            <person name="Lind A.E."/>
            <person name="van Eijk R."/>
            <person name="Schleper C."/>
            <person name="Guy L."/>
            <person name="Ettema T.J."/>
        </authorList>
    </citation>
    <scope>NUCLEOTIDE SEQUENCE</scope>
</reference>
<gene>
    <name evidence="2" type="ORF">LCGC14_2490070</name>
</gene>